<dbReference type="Proteomes" id="UP000261811">
    <property type="component" value="Unassembled WGS sequence"/>
</dbReference>
<feature type="transmembrane region" description="Helical" evidence="6">
    <location>
        <begin position="21"/>
        <end position="39"/>
    </location>
</feature>
<evidence type="ECO:0000256" key="2">
    <source>
        <dbReference type="ARBA" id="ARBA00022475"/>
    </source>
</evidence>
<evidence type="ECO:0000256" key="1">
    <source>
        <dbReference type="ARBA" id="ARBA00004651"/>
    </source>
</evidence>
<dbReference type="EMBL" id="QURH01000282">
    <property type="protein sequence ID" value="RFU40517.1"/>
    <property type="molecule type" value="Genomic_DNA"/>
</dbReference>
<comment type="caution">
    <text evidence="8">The sequence shown here is derived from an EMBL/GenBank/DDBJ whole genome shotgun (WGS) entry which is preliminary data.</text>
</comment>
<dbReference type="PANTHER" id="PTHR33406:SF13">
    <property type="entry name" value="MEMBRANE PROTEIN YDFJ"/>
    <property type="match status" value="1"/>
</dbReference>
<feature type="transmembrane region" description="Helical" evidence="6">
    <location>
        <begin position="301"/>
        <end position="328"/>
    </location>
</feature>
<dbReference type="InterPro" id="IPR050545">
    <property type="entry name" value="Mycobact_MmpL"/>
</dbReference>
<proteinExistence type="predicted"/>
<feature type="domain" description="Membrane transport protein MMPL" evidence="7">
    <location>
        <begin position="398"/>
        <end position="710"/>
    </location>
</feature>
<gene>
    <name evidence="8" type="ORF">DZF91_16770</name>
</gene>
<name>A0A372JKH2_9ACTN</name>
<evidence type="ECO:0000256" key="6">
    <source>
        <dbReference type="SAM" id="Phobius"/>
    </source>
</evidence>
<dbReference type="PANTHER" id="PTHR33406">
    <property type="entry name" value="MEMBRANE PROTEIN MJ1562-RELATED"/>
    <property type="match status" value="1"/>
</dbReference>
<dbReference type="Pfam" id="PF03176">
    <property type="entry name" value="MMPL"/>
    <property type="match status" value="2"/>
</dbReference>
<feature type="domain" description="Membrane transport protein MMPL" evidence="7">
    <location>
        <begin position="74"/>
        <end position="352"/>
    </location>
</feature>
<dbReference type="Gene3D" id="1.20.1640.10">
    <property type="entry name" value="Multidrug efflux transporter AcrB transmembrane domain"/>
    <property type="match status" value="2"/>
</dbReference>
<keyword evidence="9" id="KW-1185">Reference proteome</keyword>
<keyword evidence="5 6" id="KW-0472">Membrane</keyword>
<feature type="transmembrane region" description="Helical" evidence="6">
    <location>
        <begin position="639"/>
        <end position="663"/>
    </location>
</feature>
<sequence>MSRRSVTVRVARWSAGHPWRAIGLWIVLVVACAVFGGAGGTNKATDLDQAAGEAGTAGRVAHAHGVTPPAMENVVITSRSGPLPRAEATRAAAEVTAALRGIPQVAKVDAAVAGKDGTALTVPVTMAGDPLTAKDRVKPLLDRTAEVQKAHPGLRVEQTGAGSIGKGMTELIAADLVRADGIGFPVTLLILAVAFGALIAAGVPILLAITAIAGATGLTALVSHLVPMYDTASSMTMLMGMAVGVDYSLFYLRREREERLRGADRRDAVEIAAATSGHAVVVSGVAVIVAMAGLFLAGNVIFTSLAVAAIIVVAVAMLGSVTVLPAVLGKLGPRVDRPRVPVLWRLTATRENPRLWPVLLRPALRHPAITLVLAVAALGALALPALDMRLQPTTTDQLPRAIPALRTYDRLVAAFPDRSTEHQVVVRTAPDQARTVHAALTDLAARAAGDRLFVARGPRPDIRTSPDGRVQTLTLATPYGMNSGQARDAVARLRDDLVPATVGRVPGAGHWVGGDAAASVDFGHRMSDRMPLVVGFVLALTFLMMAVMFRSVVVALTAILVNLLSVGASFGALVLVFQHTWLEGALGFRSTGAIVAWIPLFLFAVLFGLSMDYHVFLVSRIREAARAGMPTRRAVGTGITGSAGTVTSAAVIMISVFAIFGALRLTDMKEMGVGLAVAVLIDAVVIRIVVLPAAMVLLGRANWWPGPLSRRLPAPGSRISPRTPVG</sequence>
<evidence type="ECO:0000313" key="8">
    <source>
        <dbReference type="EMBL" id="RFU40517.1"/>
    </source>
</evidence>
<feature type="transmembrane region" description="Helical" evidence="6">
    <location>
        <begin position="368"/>
        <end position="386"/>
    </location>
</feature>
<keyword evidence="2" id="KW-1003">Cell membrane</keyword>
<evidence type="ECO:0000256" key="3">
    <source>
        <dbReference type="ARBA" id="ARBA00022692"/>
    </source>
</evidence>
<accession>A0A372JKH2</accession>
<comment type="subcellular location">
    <subcellularLocation>
        <location evidence="1">Cell membrane</location>
        <topology evidence="1">Multi-pass membrane protein</topology>
    </subcellularLocation>
</comment>
<feature type="transmembrane region" description="Helical" evidence="6">
    <location>
        <begin position="182"/>
        <end position="200"/>
    </location>
</feature>
<evidence type="ECO:0000313" key="9">
    <source>
        <dbReference type="Proteomes" id="UP000261811"/>
    </source>
</evidence>
<feature type="transmembrane region" description="Helical" evidence="6">
    <location>
        <begin position="205"/>
        <end position="226"/>
    </location>
</feature>
<organism evidence="8 9">
    <name type="scientific">Actinomadura logoneensis</name>
    <dbReference type="NCBI Taxonomy" id="2293572"/>
    <lineage>
        <taxon>Bacteria</taxon>
        <taxon>Bacillati</taxon>
        <taxon>Actinomycetota</taxon>
        <taxon>Actinomycetes</taxon>
        <taxon>Streptosporangiales</taxon>
        <taxon>Thermomonosporaceae</taxon>
        <taxon>Actinomadura</taxon>
    </lineage>
</organism>
<evidence type="ECO:0000256" key="5">
    <source>
        <dbReference type="ARBA" id="ARBA00023136"/>
    </source>
</evidence>
<dbReference type="PROSITE" id="PS51257">
    <property type="entry name" value="PROKAR_LIPOPROTEIN"/>
    <property type="match status" value="1"/>
</dbReference>
<keyword evidence="4 6" id="KW-1133">Transmembrane helix</keyword>
<protein>
    <submittedName>
        <fullName evidence="8">MMPL family transporter</fullName>
    </submittedName>
</protein>
<feature type="transmembrane region" description="Helical" evidence="6">
    <location>
        <begin position="675"/>
        <end position="698"/>
    </location>
</feature>
<feature type="transmembrane region" description="Helical" evidence="6">
    <location>
        <begin position="597"/>
        <end position="618"/>
    </location>
</feature>
<evidence type="ECO:0000259" key="7">
    <source>
        <dbReference type="Pfam" id="PF03176"/>
    </source>
</evidence>
<dbReference type="InterPro" id="IPR004869">
    <property type="entry name" value="MMPL_dom"/>
</dbReference>
<dbReference type="GO" id="GO:0005886">
    <property type="term" value="C:plasma membrane"/>
    <property type="evidence" value="ECO:0007669"/>
    <property type="project" value="UniProtKB-SubCell"/>
</dbReference>
<reference evidence="8 9" key="1">
    <citation type="submission" date="2018-08" db="EMBL/GenBank/DDBJ databases">
        <title>Actinomadura jelena sp. nov., a novel Actinomycete isolated from soil in Chad.</title>
        <authorList>
            <person name="Shi L."/>
        </authorList>
    </citation>
    <scope>NUCLEOTIDE SEQUENCE [LARGE SCALE GENOMIC DNA]</scope>
    <source>
        <strain evidence="8 9">NEAU-G17</strain>
    </source>
</reference>
<dbReference type="AlphaFoldDB" id="A0A372JKH2"/>
<evidence type="ECO:0000256" key="4">
    <source>
        <dbReference type="ARBA" id="ARBA00022989"/>
    </source>
</evidence>
<feature type="transmembrane region" description="Helical" evidence="6">
    <location>
        <begin position="273"/>
        <end position="295"/>
    </location>
</feature>
<keyword evidence="3 6" id="KW-0812">Transmembrane</keyword>
<feature type="transmembrane region" description="Helical" evidence="6">
    <location>
        <begin position="232"/>
        <end position="252"/>
    </location>
</feature>
<dbReference type="SUPFAM" id="SSF82866">
    <property type="entry name" value="Multidrug efflux transporter AcrB transmembrane domain"/>
    <property type="match status" value="2"/>
</dbReference>
<dbReference type="OrthoDB" id="7051771at2"/>
<feature type="transmembrane region" description="Helical" evidence="6">
    <location>
        <begin position="530"/>
        <end position="549"/>
    </location>
</feature>
<feature type="transmembrane region" description="Helical" evidence="6">
    <location>
        <begin position="556"/>
        <end position="577"/>
    </location>
</feature>